<proteinExistence type="predicted"/>
<organism evidence="1 2">
    <name type="scientific">Lentilactobacillus farraginis DSM 18382 = JCM 14108</name>
    <dbReference type="NCBI Taxonomy" id="1423743"/>
    <lineage>
        <taxon>Bacteria</taxon>
        <taxon>Bacillati</taxon>
        <taxon>Bacillota</taxon>
        <taxon>Bacilli</taxon>
        <taxon>Lactobacillales</taxon>
        <taxon>Lactobacillaceae</taxon>
        <taxon>Lentilactobacillus</taxon>
    </lineage>
</organism>
<protein>
    <recommendedName>
        <fullName evidence="3">Baseplate protein J-like domain-containing protein</fullName>
    </recommendedName>
</protein>
<accession>X0PJA0</accession>
<reference evidence="1" key="1">
    <citation type="journal article" date="2014" name="Genome Announc.">
        <title>Draft Genome Sequences of Two Lactobacillus Strains, L. farraginis JCM 14108T and L. composti JCM 14202T, Isolated from Compost of Distilled Shochu Residue.</title>
        <authorList>
            <person name="Yuki M."/>
            <person name="Oshima K."/>
            <person name="Suda W."/>
            <person name="Kitahara M."/>
            <person name="Kitamura K."/>
            <person name="Iida T."/>
            <person name="Hattori M."/>
            <person name="Ohkuma M."/>
        </authorList>
    </citation>
    <scope>NUCLEOTIDE SEQUENCE [LARGE SCALE GENOMIC DNA]</scope>
    <source>
        <strain evidence="1">JCM 14108</strain>
    </source>
</reference>
<dbReference type="Proteomes" id="UP000019488">
    <property type="component" value="Unassembled WGS sequence"/>
</dbReference>
<dbReference type="EMBL" id="BAKI01000029">
    <property type="protein sequence ID" value="GAF37292.1"/>
    <property type="molecule type" value="Genomic_DNA"/>
</dbReference>
<comment type="caution">
    <text evidence="1">The sequence shown here is derived from an EMBL/GenBank/DDBJ whole genome shotgun (WGS) entry which is preliminary data.</text>
</comment>
<evidence type="ECO:0000313" key="2">
    <source>
        <dbReference type="Proteomes" id="UP000019488"/>
    </source>
</evidence>
<evidence type="ECO:0000313" key="1">
    <source>
        <dbReference type="EMBL" id="GAF37292.1"/>
    </source>
</evidence>
<dbReference type="OrthoDB" id="2087266at2"/>
<evidence type="ECO:0008006" key="3">
    <source>
        <dbReference type="Google" id="ProtNLM"/>
    </source>
</evidence>
<sequence>MYNTTYNDLYPEIFKMFDRGMAVGEGTNVNTVIRVLTDFQLWLDNGFESIHSAWVIDEAVGEQLDEIGDDIHQPRYGATDDAYRFILKTKILAAHSGGTINDIINIVCNALSIDPQTSGVKVKNDYYWDGSKMVGEPQVVDIDQLPTELITSNQSLKVLMDRLSSATLNGVTVKSVAFMDTADLPEYIGVGVQSNLIKTINITGGN</sequence>
<dbReference type="AlphaFoldDB" id="X0PJA0"/>
<name>X0PJA0_9LACO</name>
<dbReference type="STRING" id="1423743.FD41_GL001123"/>
<dbReference type="RefSeq" id="WP_035180485.1">
    <property type="nucleotide sequence ID" value="NZ_AZFY01000017.1"/>
</dbReference>
<gene>
    <name evidence="1" type="ORF">JCM14108_2315</name>
</gene>
<dbReference type="eggNOG" id="ENOG5032B3W">
    <property type="taxonomic scope" value="Bacteria"/>
</dbReference>